<dbReference type="AlphaFoldDB" id="A0A074KIP0"/>
<organism evidence="3 4">
    <name type="scientific">Thioclava indica</name>
    <dbReference type="NCBI Taxonomy" id="1353528"/>
    <lineage>
        <taxon>Bacteria</taxon>
        <taxon>Pseudomonadati</taxon>
        <taxon>Pseudomonadota</taxon>
        <taxon>Alphaproteobacteria</taxon>
        <taxon>Rhodobacterales</taxon>
        <taxon>Paracoccaceae</taxon>
        <taxon>Thioclava</taxon>
    </lineage>
</organism>
<keyword evidence="1" id="KW-0732">Signal</keyword>
<dbReference type="STRING" id="1353528.DT23_00265"/>
<dbReference type="PANTHER" id="PTHR38342:SF2">
    <property type="entry name" value="INNER MEMBRANE OR EXPORTED"/>
    <property type="match status" value="1"/>
</dbReference>
<name>A0A074KIP0_9RHOB</name>
<protein>
    <recommendedName>
        <fullName evidence="2">DUF302 domain-containing protein</fullName>
    </recommendedName>
</protein>
<evidence type="ECO:0000313" key="3">
    <source>
        <dbReference type="EMBL" id="KEO61432.1"/>
    </source>
</evidence>
<dbReference type="CDD" id="cd14797">
    <property type="entry name" value="DUF302"/>
    <property type="match status" value="1"/>
</dbReference>
<accession>A0A074KIP0</accession>
<proteinExistence type="predicted"/>
<dbReference type="InterPro" id="IPR005180">
    <property type="entry name" value="DUF302"/>
</dbReference>
<dbReference type="Pfam" id="PF03625">
    <property type="entry name" value="DUF302"/>
    <property type="match status" value="1"/>
</dbReference>
<keyword evidence="4" id="KW-1185">Reference proteome</keyword>
<dbReference type="InterPro" id="IPR035923">
    <property type="entry name" value="TT1751-like_sf"/>
</dbReference>
<sequence length="157" mass="16423">MTHSTARPNRWARNLLGAVALVFAASPSFAEYIEVPATGSVAEVADRLEAAAQKAGATVFARVDHASGAAAVDMELPDATLVIFGNPMLGTPAMQQDVRAGVVLPLRVLVADEDGKTMLIYQSVDAMFADTDVDTDAEFAKKMTGALDKLTAAAAKE</sequence>
<comment type="caution">
    <text evidence="3">The sequence shown here is derived from an EMBL/GenBank/DDBJ whole genome shotgun (WGS) entry which is preliminary data.</text>
</comment>
<gene>
    <name evidence="3" type="ORF">DT23_00265</name>
</gene>
<dbReference type="PANTHER" id="PTHR38342">
    <property type="entry name" value="SLR5037 PROTEIN"/>
    <property type="match status" value="1"/>
</dbReference>
<dbReference type="RefSeq" id="WP_051696930.1">
    <property type="nucleotide sequence ID" value="NZ_AUNB01000001.1"/>
</dbReference>
<dbReference type="Gene3D" id="3.30.310.70">
    <property type="entry name" value="TT1751-like domain"/>
    <property type="match status" value="1"/>
</dbReference>
<evidence type="ECO:0000313" key="4">
    <source>
        <dbReference type="Proteomes" id="UP000027471"/>
    </source>
</evidence>
<dbReference type="eggNOG" id="COG3439">
    <property type="taxonomic scope" value="Bacteria"/>
</dbReference>
<evidence type="ECO:0000259" key="2">
    <source>
        <dbReference type="Pfam" id="PF03625"/>
    </source>
</evidence>
<dbReference type="EMBL" id="AUNB01000001">
    <property type="protein sequence ID" value="KEO61432.1"/>
    <property type="molecule type" value="Genomic_DNA"/>
</dbReference>
<dbReference type="Proteomes" id="UP000027471">
    <property type="component" value="Unassembled WGS sequence"/>
</dbReference>
<reference evidence="3 4" key="1">
    <citation type="journal article" date="2015" name="Antonie Van Leeuwenhoek">
        <title>Thioclava indica sp. nov., isolated from surface seawater of the Indian Ocean.</title>
        <authorList>
            <person name="Liu Y."/>
            <person name="Lai Q."/>
            <person name="Du J."/>
            <person name="Xu H."/>
            <person name="Jiang L."/>
            <person name="Shao Z."/>
        </authorList>
    </citation>
    <scope>NUCLEOTIDE SEQUENCE [LARGE SCALE GENOMIC DNA]</scope>
    <source>
        <strain evidence="3 4">DT23-4</strain>
    </source>
</reference>
<dbReference type="SUPFAM" id="SSF103247">
    <property type="entry name" value="TT1751-like"/>
    <property type="match status" value="1"/>
</dbReference>
<feature type="chain" id="PRO_5001697500" description="DUF302 domain-containing protein" evidence="1">
    <location>
        <begin position="31"/>
        <end position="157"/>
    </location>
</feature>
<dbReference type="OrthoDB" id="9799367at2"/>
<evidence type="ECO:0000256" key="1">
    <source>
        <dbReference type="SAM" id="SignalP"/>
    </source>
</evidence>
<feature type="signal peptide" evidence="1">
    <location>
        <begin position="1"/>
        <end position="30"/>
    </location>
</feature>
<feature type="domain" description="DUF302" evidence="2">
    <location>
        <begin position="63"/>
        <end position="122"/>
    </location>
</feature>